<reference evidence="3" key="1">
    <citation type="submission" date="2021-02" db="EMBL/GenBank/DDBJ databases">
        <authorList>
            <person name="Nowell W R."/>
        </authorList>
    </citation>
    <scope>NUCLEOTIDE SEQUENCE</scope>
</reference>
<feature type="transmembrane region" description="Helical" evidence="1">
    <location>
        <begin position="89"/>
        <end position="106"/>
    </location>
</feature>
<feature type="transmembrane region" description="Helical" evidence="1">
    <location>
        <begin position="176"/>
        <end position="200"/>
    </location>
</feature>
<dbReference type="Proteomes" id="UP000663855">
    <property type="component" value="Unassembled WGS sequence"/>
</dbReference>
<organism evidence="3 5">
    <name type="scientific">Rotaria magnacalcarata</name>
    <dbReference type="NCBI Taxonomy" id="392030"/>
    <lineage>
        <taxon>Eukaryota</taxon>
        <taxon>Metazoa</taxon>
        <taxon>Spiralia</taxon>
        <taxon>Gnathifera</taxon>
        <taxon>Rotifera</taxon>
        <taxon>Eurotatoria</taxon>
        <taxon>Bdelloidea</taxon>
        <taxon>Philodinida</taxon>
        <taxon>Philodinidae</taxon>
        <taxon>Rotaria</taxon>
    </lineage>
</organism>
<protein>
    <recommendedName>
        <fullName evidence="6">HTTM domain-containing protein</fullName>
    </recommendedName>
</protein>
<evidence type="ECO:0000256" key="1">
    <source>
        <dbReference type="SAM" id="Phobius"/>
    </source>
</evidence>
<evidence type="ECO:0000313" key="2">
    <source>
        <dbReference type="EMBL" id="CAF1284924.1"/>
    </source>
</evidence>
<keyword evidence="1" id="KW-0472">Membrane</keyword>
<evidence type="ECO:0000313" key="4">
    <source>
        <dbReference type="EMBL" id="CAF2235479.1"/>
    </source>
</evidence>
<proteinExistence type="predicted"/>
<name>A0A815FT30_9BILA</name>
<gene>
    <name evidence="3" type="ORF">CJN711_LOCUS18299</name>
    <name evidence="2" type="ORF">KQP761_LOCUS3973</name>
    <name evidence="4" type="ORF">MBJ925_LOCUS37107</name>
</gene>
<evidence type="ECO:0008006" key="6">
    <source>
        <dbReference type="Google" id="ProtNLM"/>
    </source>
</evidence>
<keyword evidence="1" id="KW-0812">Transmembrane</keyword>
<feature type="transmembrane region" description="Helical" evidence="1">
    <location>
        <begin position="313"/>
        <end position="337"/>
    </location>
</feature>
<feature type="transmembrane region" description="Helical" evidence="1">
    <location>
        <begin position="258"/>
        <end position="282"/>
    </location>
</feature>
<dbReference type="EMBL" id="CAJNOV010008610">
    <property type="protein sequence ID" value="CAF1328447.1"/>
    <property type="molecule type" value="Genomic_DNA"/>
</dbReference>
<keyword evidence="1" id="KW-1133">Transmembrane helix</keyword>
<comment type="caution">
    <text evidence="3">The sequence shown here is derived from an EMBL/GenBank/DDBJ whole genome shotgun (WGS) entry which is preliminary data.</text>
</comment>
<dbReference type="EMBL" id="CAJNRE010020548">
    <property type="protein sequence ID" value="CAF2235479.1"/>
    <property type="molecule type" value="Genomic_DNA"/>
</dbReference>
<accession>A0A815FT30</accession>
<sequence length="510" mass="58439">MSNHSDDFNQKLVAFWCDDLPPMNDGLRILFYGGLLLIAVFAPVVRPHLGDSPLQAPELYSYTLPEFFTMEGCMKAFGKTWMTNKRLRLIRSVCMIAWIGCIIGVGGIWSPIVVSICMLILHGVVVGCVGTNHRWYAPVYTMLALALSNGNGVYSVDHYFSSRYNSYPFSKLNNPALFTSGFGRKVTLVSVIMTLFFGGITKMLNSGLKWMDGSTIGYYVNEENKGRWPWLKIWISKCQPLLVFLSVKTMILELSSPCALFVPFFRPILLVSASIFHFGIWLTLHPNYLPQTWCYILCTNYHESMKYHTPVNLVTLTASWGITVFLAFSIVCALMGMENWPFTSIPMYSYYRDASYSHMYLKNTKQARCVSHECINSGGYPIGWSSKWIYLWLSDSAGNLFELDDLIVQNRAERGVLLKQWVRMKNRIAARDIMAKSDLELLNFDPCKSKQHPAQTWLIEYANIWRLQNWSLPAWTNHEDVKLQFGVRLKNNSSIALAFTSWMTKRNRED</sequence>
<dbReference type="AlphaFoldDB" id="A0A815FT30"/>
<feature type="transmembrane region" description="Helical" evidence="1">
    <location>
        <begin position="112"/>
        <end position="130"/>
    </location>
</feature>
<evidence type="ECO:0000313" key="3">
    <source>
        <dbReference type="EMBL" id="CAF1328447.1"/>
    </source>
</evidence>
<dbReference type="Proteomes" id="UP000663834">
    <property type="component" value="Unassembled WGS sequence"/>
</dbReference>
<evidence type="ECO:0000313" key="5">
    <source>
        <dbReference type="Proteomes" id="UP000663855"/>
    </source>
</evidence>
<feature type="transmembrane region" description="Helical" evidence="1">
    <location>
        <begin position="29"/>
        <end position="45"/>
    </location>
</feature>
<dbReference type="EMBL" id="CAJNOW010000625">
    <property type="protein sequence ID" value="CAF1284924.1"/>
    <property type="molecule type" value="Genomic_DNA"/>
</dbReference>
<dbReference type="Proteomes" id="UP000663824">
    <property type="component" value="Unassembled WGS sequence"/>
</dbReference>
<feature type="transmembrane region" description="Helical" evidence="1">
    <location>
        <begin position="137"/>
        <end position="156"/>
    </location>
</feature>